<reference evidence="2 3" key="1">
    <citation type="submission" date="2019-08" db="EMBL/GenBank/DDBJ databases">
        <title>Hyperibacter terrae gen. nov., sp. nov. and Hyperibacter viscosus sp. nov., two new members in the family Rhodospirillaceae isolated from the rhizosphere of Hypericum perforatum.</title>
        <authorList>
            <person name="Noviana Z."/>
        </authorList>
    </citation>
    <scope>NUCLEOTIDE SEQUENCE [LARGE SCALE GENOMIC DNA]</scope>
    <source>
        <strain evidence="2 3">R5913</strain>
    </source>
</reference>
<sequence length="103" mass="10767">MGSGKWPVRSASKAAAVAAVAQAPVVQPRRKGPSGLRAMGILWATKRVPAHGLILEPPRIEPYRLDGPISSYFNESGPEPGGGQPYAWPASPGGAIPEMDVLI</sequence>
<evidence type="ECO:0000313" key="3">
    <source>
        <dbReference type="Proteomes" id="UP000326202"/>
    </source>
</evidence>
<dbReference type="Proteomes" id="UP000326202">
    <property type="component" value="Chromosome"/>
</dbReference>
<evidence type="ECO:0000313" key="2">
    <source>
        <dbReference type="EMBL" id="QEX18656.1"/>
    </source>
</evidence>
<keyword evidence="3" id="KW-1185">Reference proteome</keyword>
<gene>
    <name evidence="2" type="ORF">FRZ44_39640</name>
</gene>
<feature type="region of interest" description="Disordered" evidence="1">
    <location>
        <begin position="71"/>
        <end position="92"/>
    </location>
</feature>
<dbReference type="AlphaFoldDB" id="A0A5J6MV67"/>
<name>A0A5J6MV67_9PROT</name>
<protein>
    <submittedName>
        <fullName evidence="2">Uncharacterized protein</fullName>
    </submittedName>
</protein>
<dbReference type="KEGG" id="htq:FRZ44_39640"/>
<dbReference type="EMBL" id="CP042906">
    <property type="protein sequence ID" value="QEX18656.1"/>
    <property type="molecule type" value="Genomic_DNA"/>
</dbReference>
<proteinExistence type="predicted"/>
<evidence type="ECO:0000256" key="1">
    <source>
        <dbReference type="SAM" id="MobiDB-lite"/>
    </source>
</evidence>
<accession>A0A5J6MV67</accession>
<organism evidence="2 3">
    <name type="scientific">Hypericibacter terrae</name>
    <dbReference type="NCBI Taxonomy" id="2602015"/>
    <lineage>
        <taxon>Bacteria</taxon>
        <taxon>Pseudomonadati</taxon>
        <taxon>Pseudomonadota</taxon>
        <taxon>Alphaproteobacteria</taxon>
        <taxon>Rhodospirillales</taxon>
        <taxon>Dongiaceae</taxon>
        <taxon>Hypericibacter</taxon>
    </lineage>
</organism>